<keyword evidence="4" id="KW-1185">Reference proteome</keyword>
<dbReference type="EMBL" id="QFFF01000001">
    <property type="protein sequence ID" value="PWG02600.1"/>
    <property type="molecule type" value="Genomic_DNA"/>
</dbReference>
<reference evidence="3 4" key="1">
    <citation type="submission" date="2018-05" db="EMBL/GenBank/DDBJ databases">
        <title>Genome of Sphingosinicella humi QZX222.</title>
        <authorList>
            <person name="Qiao Z."/>
            <person name="Wang G."/>
        </authorList>
    </citation>
    <scope>NUCLEOTIDE SEQUENCE [LARGE SCALE GENOMIC DNA]</scope>
    <source>
        <strain evidence="3 4">QZX222</strain>
    </source>
</reference>
<feature type="signal peptide" evidence="2">
    <location>
        <begin position="1"/>
        <end position="20"/>
    </location>
</feature>
<organism evidence="3 4">
    <name type="scientific">Allosphingosinicella humi</name>
    <dbReference type="NCBI Taxonomy" id="2068657"/>
    <lineage>
        <taxon>Bacteria</taxon>
        <taxon>Pseudomonadati</taxon>
        <taxon>Pseudomonadota</taxon>
        <taxon>Alphaproteobacteria</taxon>
        <taxon>Sphingomonadales</taxon>
        <taxon>Sphingomonadaceae</taxon>
        <taxon>Allosphingosinicella</taxon>
    </lineage>
</organism>
<comment type="caution">
    <text evidence="3">The sequence shown here is derived from an EMBL/GenBank/DDBJ whole genome shotgun (WGS) entry which is preliminary data.</text>
</comment>
<keyword evidence="2" id="KW-0732">Signal</keyword>
<evidence type="ECO:0000313" key="4">
    <source>
        <dbReference type="Proteomes" id="UP000245916"/>
    </source>
</evidence>
<proteinExistence type="predicted"/>
<accession>A0A2U2J2M8</accession>
<feature type="region of interest" description="Disordered" evidence="1">
    <location>
        <begin position="58"/>
        <end position="90"/>
    </location>
</feature>
<dbReference type="InterPro" id="IPR011033">
    <property type="entry name" value="PRC_barrel-like_sf"/>
</dbReference>
<dbReference type="Proteomes" id="UP000245916">
    <property type="component" value="Unassembled WGS sequence"/>
</dbReference>
<dbReference type="SUPFAM" id="SSF50346">
    <property type="entry name" value="PRC-barrel domain"/>
    <property type="match status" value="1"/>
</dbReference>
<gene>
    <name evidence="3" type="ORF">DF286_06765</name>
</gene>
<feature type="chain" id="PRO_5015539800" description="PRC-barrel domain-containing protein" evidence="2">
    <location>
        <begin position="21"/>
        <end position="159"/>
    </location>
</feature>
<evidence type="ECO:0008006" key="5">
    <source>
        <dbReference type="Google" id="ProtNLM"/>
    </source>
</evidence>
<dbReference type="OrthoDB" id="7508530at2"/>
<sequence>MRNKLILTAAAAALAVPAMAQVGADVGATTDASVGAEAPASGTLDTVQDTVGTATDTAQDTVNTATDTATGVADQATGATTGATAATAADVQAGAEVRDTDGNVVGTIESVDANGAVIATGEARVQIPVSSFAKDDKGLVIAMTKAELEAAAKAAAEPS</sequence>
<protein>
    <recommendedName>
        <fullName evidence="5">PRC-barrel domain-containing protein</fullName>
    </recommendedName>
</protein>
<evidence type="ECO:0000313" key="3">
    <source>
        <dbReference type="EMBL" id="PWG02600.1"/>
    </source>
</evidence>
<evidence type="ECO:0000256" key="1">
    <source>
        <dbReference type="SAM" id="MobiDB-lite"/>
    </source>
</evidence>
<name>A0A2U2J2M8_9SPHN</name>
<evidence type="ECO:0000256" key="2">
    <source>
        <dbReference type="SAM" id="SignalP"/>
    </source>
</evidence>
<dbReference type="RefSeq" id="WP_109270739.1">
    <property type="nucleotide sequence ID" value="NZ_QFFF01000001.1"/>
</dbReference>
<dbReference type="AlphaFoldDB" id="A0A2U2J2M8"/>